<gene>
    <name evidence="1" type="ORF">MARPO_0119s0046</name>
</gene>
<sequence>MRLHFVCRWCCVCSNPDVDTLGPPGKHIIARDIYNLKRQHRTEWLEGRMQTKALLLFMIELDVPNIHCVDASGHLTRLAFTNTKDVQLTRRFGTILIMECTYKMNMFKMHYFTLLALLALGQPSYRPLRFSVCSTDDIYAKTMMANRQTCFIEEDWQTFMTFFLAGHTSKHFPIRETTTTNRSGSVRARFRRSLDDPLRIYSSHYKQKLLRSSGSQIVLKMMRAGTKNNLQEKLVLIQTEWSVSSRVLCNMMQYKTYFVGAYVDKMPHFELSSSSRVECAHLVLKQHVSISDMMTMVELVLQFLAEQYQEINIAISLQKRCCNIVHLDMFND</sequence>
<name>A0A2R6WAG1_MARPO</name>
<dbReference type="Proteomes" id="UP000244005">
    <property type="component" value="Unassembled WGS sequence"/>
</dbReference>
<accession>A0A2R6WAG1</accession>
<evidence type="ECO:0008006" key="3">
    <source>
        <dbReference type="Google" id="ProtNLM"/>
    </source>
</evidence>
<evidence type="ECO:0000313" key="2">
    <source>
        <dbReference type="Proteomes" id="UP000244005"/>
    </source>
</evidence>
<dbReference type="OrthoDB" id="3356549at2759"/>
<organism evidence="1 2">
    <name type="scientific">Marchantia polymorpha</name>
    <name type="common">Common liverwort</name>
    <name type="synonym">Marchantia aquatica</name>
    <dbReference type="NCBI Taxonomy" id="3197"/>
    <lineage>
        <taxon>Eukaryota</taxon>
        <taxon>Viridiplantae</taxon>
        <taxon>Streptophyta</taxon>
        <taxon>Embryophyta</taxon>
        <taxon>Marchantiophyta</taxon>
        <taxon>Marchantiopsida</taxon>
        <taxon>Marchantiidae</taxon>
        <taxon>Marchantiales</taxon>
        <taxon>Marchantiaceae</taxon>
        <taxon>Marchantia</taxon>
    </lineage>
</organism>
<reference evidence="2" key="1">
    <citation type="journal article" date="2017" name="Cell">
        <title>Insights into land plant evolution garnered from the Marchantia polymorpha genome.</title>
        <authorList>
            <person name="Bowman J.L."/>
            <person name="Kohchi T."/>
            <person name="Yamato K.T."/>
            <person name="Jenkins J."/>
            <person name="Shu S."/>
            <person name="Ishizaki K."/>
            <person name="Yamaoka S."/>
            <person name="Nishihama R."/>
            <person name="Nakamura Y."/>
            <person name="Berger F."/>
            <person name="Adam C."/>
            <person name="Aki S.S."/>
            <person name="Althoff F."/>
            <person name="Araki T."/>
            <person name="Arteaga-Vazquez M.A."/>
            <person name="Balasubrmanian S."/>
            <person name="Barry K."/>
            <person name="Bauer D."/>
            <person name="Boehm C.R."/>
            <person name="Briginshaw L."/>
            <person name="Caballero-Perez J."/>
            <person name="Catarino B."/>
            <person name="Chen F."/>
            <person name="Chiyoda S."/>
            <person name="Chovatia M."/>
            <person name="Davies K.M."/>
            <person name="Delmans M."/>
            <person name="Demura T."/>
            <person name="Dierschke T."/>
            <person name="Dolan L."/>
            <person name="Dorantes-Acosta A.E."/>
            <person name="Eklund D.M."/>
            <person name="Florent S.N."/>
            <person name="Flores-Sandoval E."/>
            <person name="Fujiyama A."/>
            <person name="Fukuzawa H."/>
            <person name="Galik B."/>
            <person name="Grimanelli D."/>
            <person name="Grimwood J."/>
            <person name="Grossniklaus U."/>
            <person name="Hamada T."/>
            <person name="Haseloff J."/>
            <person name="Hetherington A.J."/>
            <person name="Higo A."/>
            <person name="Hirakawa Y."/>
            <person name="Hundley H.N."/>
            <person name="Ikeda Y."/>
            <person name="Inoue K."/>
            <person name="Inoue S.I."/>
            <person name="Ishida S."/>
            <person name="Jia Q."/>
            <person name="Kakita M."/>
            <person name="Kanazawa T."/>
            <person name="Kawai Y."/>
            <person name="Kawashima T."/>
            <person name="Kennedy M."/>
            <person name="Kinose K."/>
            <person name="Kinoshita T."/>
            <person name="Kohara Y."/>
            <person name="Koide E."/>
            <person name="Komatsu K."/>
            <person name="Kopischke S."/>
            <person name="Kubo M."/>
            <person name="Kyozuka J."/>
            <person name="Lagercrantz U."/>
            <person name="Lin S.S."/>
            <person name="Lindquist E."/>
            <person name="Lipzen A.M."/>
            <person name="Lu C.W."/>
            <person name="De Luna E."/>
            <person name="Martienssen R.A."/>
            <person name="Minamino N."/>
            <person name="Mizutani M."/>
            <person name="Mizutani M."/>
            <person name="Mochizuki N."/>
            <person name="Monte I."/>
            <person name="Mosher R."/>
            <person name="Nagasaki H."/>
            <person name="Nakagami H."/>
            <person name="Naramoto S."/>
            <person name="Nishitani K."/>
            <person name="Ohtani M."/>
            <person name="Okamoto T."/>
            <person name="Okumura M."/>
            <person name="Phillips J."/>
            <person name="Pollak B."/>
            <person name="Reinders A."/>
            <person name="Rovekamp M."/>
            <person name="Sano R."/>
            <person name="Sawa S."/>
            <person name="Schmid M.W."/>
            <person name="Shirakawa M."/>
            <person name="Solano R."/>
            <person name="Spunde A."/>
            <person name="Suetsugu N."/>
            <person name="Sugano S."/>
            <person name="Sugiyama A."/>
            <person name="Sun R."/>
            <person name="Suzuki Y."/>
            <person name="Takenaka M."/>
            <person name="Takezawa D."/>
            <person name="Tomogane H."/>
            <person name="Tsuzuki M."/>
            <person name="Ueda T."/>
            <person name="Umeda M."/>
            <person name="Ward J.M."/>
            <person name="Watanabe Y."/>
            <person name="Yazaki K."/>
            <person name="Yokoyama R."/>
            <person name="Yoshitake Y."/>
            <person name="Yotsui I."/>
            <person name="Zachgo S."/>
            <person name="Schmutz J."/>
        </authorList>
    </citation>
    <scope>NUCLEOTIDE SEQUENCE [LARGE SCALE GENOMIC DNA]</scope>
    <source>
        <strain evidence="2">Tak-1</strain>
    </source>
</reference>
<dbReference type="AlphaFoldDB" id="A0A2R6WAG1"/>
<keyword evidence="2" id="KW-1185">Reference proteome</keyword>
<dbReference type="Gramene" id="Mp4g15220.1">
    <property type="protein sequence ID" value="Mp4g15220.1.cds"/>
    <property type="gene ID" value="Mp4g15220"/>
</dbReference>
<evidence type="ECO:0000313" key="1">
    <source>
        <dbReference type="EMBL" id="PTQ30848.1"/>
    </source>
</evidence>
<dbReference type="EMBL" id="KZ772791">
    <property type="protein sequence ID" value="PTQ30848.1"/>
    <property type="molecule type" value="Genomic_DNA"/>
</dbReference>
<protein>
    <recommendedName>
        <fullName evidence="3">Protein FAR1-RELATED SEQUENCE</fullName>
    </recommendedName>
</protein>
<proteinExistence type="predicted"/>